<keyword evidence="8" id="KW-1185">Reference proteome</keyword>
<sequence>MSERLAGRTALVTGSSRGVGAAIAFRLAREGARVAVHYQRDAEAATAVVSQIIGAGGAAAEFQAAMDDFDKLDEMCDAVLNTFGPIDLVVNNAGSASRGDTVANSSIAEFDQLMRIHSLGPLHMIRRLLPGIRQATRGDIIAISSTTVANAPANSAPYTMAKAAMEVAMRTLAREERGNAIRANIVAPGLVDTEMGSRLVRAVNAGRKLSDLHTGFPFGRVCQPCDVAAVVAFLVSEDGSYVTGQRIVVDGGGPDPALF</sequence>
<name>A0A1W9Z916_MYCAI</name>
<evidence type="ECO:0000256" key="4">
    <source>
        <dbReference type="ARBA" id="ARBA00023002"/>
    </source>
</evidence>
<comment type="subcellular location">
    <subcellularLocation>
        <location evidence="1">Secreted</location>
        <location evidence="1">Cell wall</location>
    </subcellularLocation>
</comment>
<dbReference type="InterPro" id="IPR002347">
    <property type="entry name" value="SDR_fam"/>
</dbReference>
<evidence type="ECO:0000256" key="1">
    <source>
        <dbReference type="ARBA" id="ARBA00004191"/>
    </source>
</evidence>
<organism evidence="7 8">
    <name type="scientific">Mycobacterium arosiense ATCC BAA-1401 = DSM 45069</name>
    <dbReference type="NCBI Taxonomy" id="1265311"/>
    <lineage>
        <taxon>Bacteria</taxon>
        <taxon>Bacillati</taxon>
        <taxon>Actinomycetota</taxon>
        <taxon>Actinomycetes</taxon>
        <taxon>Mycobacteriales</taxon>
        <taxon>Mycobacteriaceae</taxon>
        <taxon>Mycobacterium</taxon>
        <taxon>Mycobacterium avium complex (MAC)</taxon>
    </lineage>
</organism>
<keyword evidence="4" id="KW-0560">Oxidoreductase</keyword>
<evidence type="ECO:0000313" key="8">
    <source>
        <dbReference type="Proteomes" id="UP000192707"/>
    </source>
</evidence>
<evidence type="ECO:0000256" key="5">
    <source>
        <dbReference type="ARBA" id="ARBA00040781"/>
    </source>
</evidence>
<keyword evidence="3" id="KW-0964">Secreted</keyword>
<keyword evidence="3" id="KW-0134">Cell wall</keyword>
<dbReference type="InterPro" id="IPR050259">
    <property type="entry name" value="SDR"/>
</dbReference>
<dbReference type="InterPro" id="IPR036291">
    <property type="entry name" value="NAD(P)-bd_dom_sf"/>
</dbReference>
<accession>A0A1W9Z916</accession>
<dbReference type="Pfam" id="PF13561">
    <property type="entry name" value="adh_short_C2"/>
    <property type="match status" value="1"/>
</dbReference>
<dbReference type="EMBL" id="MVHG01000076">
    <property type="protein sequence ID" value="ORA09490.1"/>
    <property type="molecule type" value="Genomic_DNA"/>
</dbReference>
<protein>
    <recommendedName>
        <fullName evidence="5">3-oxoacyl-[acyl-carrier-protein] reductase MabA</fullName>
    </recommendedName>
</protein>
<dbReference type="OrthoDB" id="154414at2"/>
<gene>
    <name evidence="7" type="ORF">BST14_21900</name>
</gene>
<dbReference type="Gene3D" id="3.40.50.720">
    <property type="entry name" value="NAD(P)-binding Rossmann-like Domain"/>
    <property type="match status" value="1"/>
</dbReference>
<dbReference type="PRINTS" id="PR00081">
    <property type="entry name" value="GDHRDH"/>
</dbReference>
<evidence type="ECO:0000313" key="7">
    <source>
        <dbReference type="EMBL" id="ORA09490.1"/>
    </source>
</evidence>
<reference evidence="7 8" key="1">
    <citation type="submission" date="2016-12" db="EMBL/GenBank/DDBJ databases">
        <title>The new phylogeny of genus Mycobacterium.</title>
        <authorList>
            <person name="Tortoli E."/>
            <person name="Trovato A."/>
            <person name="Cirillo D.M."/>
        </authorList>
    </citation>
    <scope>NUCLEOTIDE SEQUENCE [LARGE SCALE GENOMIC DNA]</scope>
    <source>
        <strain evidence="7 8">DSM 45069</strain>
    </source>
</reference>
<dbReference type="PANTHER" id="PTHR42879">
    <property type="entry name" value="3-OXOACYL-(ACYL-CARRIER-PROTEIN) REDUCTASE"/>
    <property type="match status" value="1"/>
</dbReference>
<comment type="similarity">
    <text evidence="2">Belongs to the short-chain dehydrogenases/reductases (SDR) family.</text>
</comment>
<dbReference type="AlphaFoldDB" id="A0A1W9Z916"/>
<dbReference type="SUPFAM" id="SSF51735">
    <property type="entry name" value="NAD(P)-binding Rossmann-fold domains"/>
    <property type="match status" value="1"/>
</dbReference>
<dbReference type="FunFam" id="3.40.50.720:FF:000084">
    <property type="entry name" value="Short-chain dehydrogenase reductase"/>
    <property type="match status" value="1"/>
</dbReference>
<dbReference type="GO" id="GO:0004316">
    <property type="term" value="F:3-oxoacyl-[acyl-carrier-protein] reductase (NADPH) activity"/>
    <property type="evidence" value="ECO:0007669"/>
    <property type="project" value="UniProtKB-EC"/>
</dbReference>
<evidence type="ECO:0000256" key="2">
    <source>
        <dbReference type="ARBA" id="ARBA00006484"/>
    </source>
</evidence>
<proteinExistence type="inferred from homology"/>
<dbReference type="PRINTS" id="PR00080">
    <property type="entry name" value="SDRFAMILY"/>
</dbReference>
<comment type="catalytic activity">
    <reaction evidence="6">
        <text>a (3R)-hydroxyacyl-[ACP] + NADP(+) = a 3-oxoacyl-[ACP] + NADPH + H(+)</text>
        <dbReference type="Rhea" id="RHEA:17397"/>
        <dbReference type="Rhea" id="RHEA-COMP:9916"/>
        <dbReference type="Rhea" id="RHEA-COMP:9945"/>
        <dbReference type="ChEBI" id="CHEBI:15378"/>
        <dbReference type="ChEBI" id="CHEBI:57783"/>
        <dbReference type="ChEBI" id="CHEBI:58349"/>
        <dbReference type="ChEBI" id="CHEBI:78776"/>
        <dbReference type="ChEBI" id="CHEBI:78827"/>
        <dbReference type="EC" id="1.1.1.100"/>
    </reaction>
    <physiologicalReaction direction="right-to-left" evidence="6">
        <dbReference type="Rhea" id="RHEA:17399"/>
    </physiologicalReaction>
</comment>
<dbReference type="Proteomes" id="UP000192707">
    <property type="component" value="Unassembled WGS sequence"/>
</dbReference>
<evidence type="ECO:0000256" key="6">
    <source>
        <dbReference type="ARBA" id="ARBA00047400"/>
    </source>
</evidence>
<dbReference type="RefSeq" id="WP_083066445.1">
    <property type="nucleotide sequence ID" value="NZ_MVHG01000076.1"/>
</dbReference>
<comment type="caution">
    <text evidence="7">The sequence shown here is derived from an EMBL/GenBank/DDBJ whole genome shotgun (WGS) entry which is preliminary data.</text>
</comment>
<dbReference type="PANTHER" id="PTHR42879:SF2">
    <property type="entry name" value="3-OXOACYL-[ACYL-CARRIER-PROTEIN] REDUCTASE FABG"/>
    <property type="match status" value="1"/>
</dbReference>
<evidence type="ECO:0000256" key="3">
    <source>
        <dbReference type="ARBA" id="ARBA00022512"/>
    </source>
</evidence>